<keyword evidence="7" id="KW-0408">Iron</keyword>
<dbReference type="InterPro" id="IPR036942">
    <property type="entry name" value="Beta-barrel_TonB_sf"/>
</dbReference>
<keyword evidence="3 12" id="KW-1134">Transmembrane beta strand</keyword>
<gene>
    <name evidence="14" type="ORF">EC580_11285</name>
</gene>
<dbReference type="Gene3D" id="2.40.170.20">
    <property type="entry name" value="TonB-dependent receptor, beta-barrel domain"/>
    <property type="match status" value="1"/>
</dbReference>
<dbReference type="SUPFAM" id="SSF56935">
    <property type="entry name" value="Porins"/>
    <property type="match status" value="1"/>
</dbReference>
<reference evidence="14" key="1">
    <citation type="submission" date="2018-10" db="EMBL/GenBank/DDBJ databases">
        <title>Acidithiobacillus sulfuriphilus sp. nov.: an extremely acidophilic sulfur-oxidizing chemolithotroph isolated from a neutral pH environment.</title>
        <authorList>
            <person name="Falagan C."/>
            <person name="Moya-Beltran A."/>
            <person name="Quatrini R."/>
            <person name="Johnson D.B."/>
        </authorList>
    </citation>
    <scope>NUCLEOTIDE SEQUENCE [LARGE SCALE GENOMIC DNA]</scope>
    <source>
        <strain evidence="14">CJ-2</strain>
    </source>
</reference>
<dbReference type="EMBL" id="RIZI01000185">
    <property type="protein sequence ID" value="RNF59468.1"/>
    <property type="molecule type" value="Genomic_DNA"/>
</dbReference>
<dbReference type="PANTHER" id="PTHR32552:SF89">
    <property type="entry name" value="CATECHOLATE SIDEROPHORE RECEPTOR FIU"/>
    <property type="match status" value="1"/>
</dbReference>
<evidence type="ECO:0000256" key="1">
    <source>
        <dbReference type="ARBA" id="ARBA00004571"/>
    </source>
</evidence>
<comment type="similarity">
    <text evidence="12">Belongs to the TonB-dependent receptor family.</text>
</comment>
<evidence type="ECO:0000256" key="5">
    <source>
        <dbReference type="ARBA" id="ARBA00022692"/>
    </source>
</evidence>
<name>A0A3M8QTD2_9PROT</name>
<dbReference type="PROSITE" id="PS52016">
    <property type="entry name" value="TONB_DEPENDENT_REC_3"/>
    <property type="match status" value="1"/>
</dbReference>
<evidence type="ECO:0000256" key="12">
    <source>
        <dbReference type="PROSITE-ProRule" id="PRU01360"/>
    </source>
</evidence>
<comment type="caution">
    <text evidence="14">The sequence shown here is derived from an EMBL/GenBank/DDBJ whole genome shotgun (WGS) entry which is preliminary data.</text>
</comment>
<evidence type="ECO:0000256" key="2">
    <source>
        <dbReference type="ARBA" id="ARBA00022448"/>
    </source>
</evidence>
<evidence type="ECO:0000313" key="14">
    <source>
        <dbReference type="EMBL" id="RNF59468.1"/>
    </source>
</evidence>
<evidence type="ECO:0000256" key="7">
    <source>
        <dbReference type="ARBA" id="ARBA00023004"/>
    </source>
</evidence>
<dbReference type="OrthoDB" id="5297155at2"/>
<dbReference type="GO" id="GO:0015344">
    <property type="term" value="F:siderophore uptake transmembrane transporter activity"/>
    <property type="evidence" value="ECO:0007669"/>
    <property type="project" value="TreeGrafter"/>
</dbReference>
<keyword evidence="9" id="KW-0798">TonB box</keyword>
<keyword evidence="10 12" id="KW-0472">Membrane</keyword>
<dbReference type="Pfam" id="PF00593">
    <property type="entry name" value="TonB_dep_Rec_b-barrel"/>
    <property type="match status" value="1"/>
</dbReference>
<dbReference type="RefSeq" id="WP_123105099.1">
    <property type="nucleotide sequence ID" value="NZ_CP127527.1"/>
</dbReference>
<dbReference type="InterPro" id="IPR000531">
    <property type="entry name" value="Beta-barrel_TonB"/>
</dbReference>
<evidence type="ECO:0000256" key="11">
    <source>
        <dbReference type="ARBA" id="ARBA00023237"/>
    </source>
</evidence>
<comment type="subcellular location">
    <subcellularLocation>
        <location evidence="1 12">Cell outer membrane</location>
        <topology evidence="1 12">Multi-pass membrane protein</topology>
    </subcellularLocation>
</comment>
<dbReference type="InterPro" id="IPR037066">
    <property type="entry name" value="Plug_dom_sf"/>
</dbReference>
<dbReference type="PANTHER" id="PTHR32552">
    <property type="entry name" value="FERRICHROME IRON RECEPTOR-RELATED"/>
    <property type="match status" value="1"/>
</dbReference>
<dbReference type="AlphaFoldDB" id="A0A3M8QTD2"/>
<protein>
    <submittedName>
        <fullName evidence="14">TonB-dependent receptor</fullName>
    </submittedName>
</protein>
<sequence>MNLNLRLKTLLIGRTALLPCQSLSPEKMAPAYRNPADPGQMSKPCYKLNFSWKARRFSLVTFGIAGYLLSSGLSLANTVTAQTESTENSPLNIGEVLKAAGAIGSKATALKRLSTIPIEELANSTQSQLQVGKDQLTFLSPLAGGLQLAEKLPGVYVSGSNPTGSVGDNAIMINGFSVGSYSNTSATPNFNSIAVTFDGIPMNNPLSGDGGWYSAEIPIADLLSSTNIVYGPGNPDARWQASIGGTLNFIPVQPSMKPSVKISGSVGSYGAQTETFDAETGLRDGWTGVLAGGYTSGNVPGLQYGYPYRAYAFFAKAIKFFDGNDRISFGAYGENAYYLDNSTVPVTPVAGYTTNGYGVPGPPLSEATSGFYSTMTPEQSYFYYRDNSAIFFTKQHMALSRTGQFDNQIWFRDSWRVHFGSGNYYGNSSPDQIEYYYPNDTTVGDRVKVSFLSPHNDVAFGGYIIHRNYHSAWDLYNPLYGTSESVPNTKNNVDMSQLNEYVYVQDRLHFLQGAFSVTPGIAYAAYQTTLANLFSPTGSPLANGVTNDTLAQGWYTNFGGVEPSLGVNWRVINGVHIYGNVAYTNENPNGEAYGDYYEIYINPNNIQLTRNLDFEGGIRYHSHALLINLNYYHDQVDNQVYGLYAQGTNFAPTGYESANSLYQGVNLQIHWTPIYNLMVYATANVQHSYYTSLQTSNNQSFSGNLIPSIPLHLFSLGVTYYHIVLGGLAKANLDDRYIGPAGMANPISGAVTLKTNPYNVVNLSLSYKTPDVRGLIPFARYATFRIGLFNLLNRNYNVNESIGSGEIEPGLPSNAVFGYQGAPRTVFGSLALKF</sequence>
<evidence type="ECO:0000256" key="10">
    <source>
        <dbReference type="ARBA" id="ARBA00023136"/>
    </source>
</evidence>
<keyword evidence="6" id="KW-0732">Signal</keyword>
<keyword evidence="2 12" id="KW-0813">Transport</keyword>
<keyword evidence="4" id="KW-0410">Iron transport</keyword>
<organism evidence="14">
    <name type="scientific">Acidithiobacillus sulfuriphilus</name>
    <dbReference type="NCBI Taxonomy" id="1867749"/>
    <lineage>
        <taxon>Bacteria</taxon>
        <taxon>Pseudomonadati</taxon>
        <taxon>Pseudomonadota</taxon>
        <taxon>Acidithiobacillia</taxon>
        <taxon>Acidithiobacillales</taxon>
        <taxon>Acidithiobacillaceae</taxon>
        <taxon>Acidithiobacillus</taxon>
    </lineage>
</organism>
<keyword evidence="8" id="KW-0406">Ion transport</keyword>
<dbReference type="InterPro" id="IPR039426">
    <property type="entry name" value="TonB-dep_rcpt-like"/>
</dbReference>
<dbReference type="GO" id="GO:0009279">
    <property type="term" value="C:cell outer membrane"/>
    <property type="evidence" value="ECO:0007669"/>
    <property type="project" value="UniProtKB-SubCell"/>
</dbReference>
<dbReference type="Gene3D" id="2.170.130.10">
    <property type="entry name" value="TonB-dependent receptor, plug domain"/>
    <property type="match status" value="1"/>
</dbReference>
<accession>A0A3M8QTD2</accession>
<keyword evidence="5 12" id="KW-0812">Transmembrane</keyword>
<evidence type="ECO:0000256" key="3">
    <source>
        <dbReference type="ARBA" id="ARBA00022452"/>
    </source>
</evidence>
<evidence type="ECO:0000256" key="8">
    <source>
        <dbReference type="ARBA" id="ARBA00023065"/>
    </source>
</evidence>
<evidence type="ECO:0000256" key="4">
    <source>
        <dbReference type="ARBA" id="ARBA00022496"/>
    </source>
</evidence>
<proteinExistence type="inferred from homology"/>
<evidence type="ECO:0000259" key="13">
    <source>
        <dbReference type="Pfam" id="PF00593"/>
    </source>
</evidence>
<keyword evidence="11 12" id="KW-0998">Cell outer membrane</keyword>
<keyword evidence="14" id="KW-0675">Receptor</keyword>
<evidence type="ECO:0000256" key="9">
    <source>
        <dbReference type="ARBA" id="ARBA00023077"/>
    </source>
</evidence>
<feature type="domain" description="TonB-dependent receptor-like beta-barrel" evidence="13">
    <location>
        <begin position="356"/>
        <end position="791"/>
    </location>
</feature>
<evidence type="ECO:0000256" key="6">
    <source>
        <dbReference type="ARBA" id="ARBA00022729"/>
    </source>
</evidence>